<accession>A0ABQ8UEG8</accession>
<feature type="region of interest" description="Disordered" evidence="6">
    <location>
        <begin position="405"/>
        <end position="470"/>
    </location>
</feature>
<dbReference type="GO" id="GO:0016301">
    <property type="term" value="F:kinase activity"/>
    <property type="evidence" value="ECO:0007669"/>
    <property type="project" value="UniProtKB-KW"/>
</dbReference>
<dbReference type="Gene3D" id="3.40.50.10330">
    <property type="entry name" value="Probable inorganic polyphosphate/atp-NAD kinase, domain 1"/>
    <property type="match status" value="1"/>
</dbReference>
<dbReference type="PANTHER" id="PTHR20275">
    <property type="entry name" value="NAD KINASE"/>
    <property type="match status" value="1"/>
</dbReference>
<comment type="caution">
    <text evidence="7">The sequence shown here is derived from an EMBL/GenBank/DDBJ whole genome shotgun (WGS) entry which is preliminary data.</text>
</comment>
<dbReference type="InterPro" id="IPR016064">
    <property type="entry name" value="NAD/diacylglycerol_kinase_sf"/>
</dbReference>
<feature type="region of interest" description="Disordered" evidence="6">
    <location>
        <begin position="127"/>
        <end position="151"/>
    </location>
</feature>
<keyword evidence="5" id="KW-0520">NAD</keyword>
<dbReference type="InterPro" id="IPR017438">
    <property type="entry name" value="ATP-NAD_kinase_N"/>
</dbReference>
<dbReference type="EMBL" id="JAPMOS010000060">
    <property type="protein sequence ID" value="KAJ4456831.1"/>
    <property type="molecule type" value="Genomic_DNA"/>
</dbReference>
<dbReference type="Pfam" id="PF01513">
    <property type="entry name" value="NAD_kinase"/>
    <property type="match status" value="1"/>
</dbReference>
<dbReference type="PANTHER" id="PTHR20275:SF0">
    <property type="entry name" value="NAD KINASE"/>
    <property type="match status" value="1"/>
</dbReference>
<keyword evidence="8" id="KW-1185">Reference proteome</keyword>
<keyword evidence="2" id="KW-0808">Transferase</keyword>
<feature type="compositionally biased region" description="Low complexity" evidence="6">
    <location>
        <begin position="442"/>
        <end position="455"/>
    </location>
</feature>
<name>A0ABQ8UEG8_9EUKA</name>
<feature type="compositionally biased region" description="Low complexity" evidence="6">
    <location>
        <begin position="412"/>
        <end position="424"/>
    </location>
</feature>
<evidence type="ECO:0000256" key="3">
    <source>
        <dbReference type="ARBA" id="ARBA00022777"/>
    </source>
</evidence>
<evidence type="ECO:0000256" key="6">
    <source>
        <dbReference type="SAM" id="MobiDB-lite"/>
    </source>
</evidence>
<dbReference type="SUPFAM" id="SSF111331">
    <property type="entry name" value="NAD kinase/diacylglycerol kinase-like"/>
    <property type="match status" value="1"/>
</dbReference>
<dbReference type="InterPro" id="IPR002504">
    <property type="entry name" value="NADK"/>
</dbReference>
<comment type="similarity">
    <text evidence="1">Belongs to the NAD kinase family.</text>
</comment>
<feature type="compositionally biased region" description="Low complexity" evidence="6">
    <location>
        <begin position="127"/>
        <end position="139"/>
    </location>
</feature>
<organism evidence="7 8">
    <name type="scientific">Paratrimastix pyriformis</name>
    <dbReference type="NCBI Taxonomy" id="342808"/>
    <lineage>
        <taxon>Eukaryota</taxon>
        <taxon>Metamonada</taxon>
        <taxon>Preaxostyla</taxon>
        <taxon>Paratrimastigidae</taxon>
        <taxon>Paratrimastix</taxon>
    </lineage>
</organism>
<feature type="region of interest" description="Disordered" evidence="6">
    <location>
        <begin position="530"/>
        <end position="571"/>
    </location>
</feature>
<dbReference type="Gene3D" id="2.60.200.30">
    <property type="entry name" value="Probable inorganic polyphosphate/atp-NAD kinase, domain 2"/>
    <property type="match status" value="1"/>
</dbReference>
<dbReference type="Proteomes" id="UP001141327">
    <property type="component" value="Unassembled WGS sequence"/>
</dbReference>
<protein>
    <submittedName>
        <fullName evidence="7">NAD kinase</fullName>
    </submittedName>
</protein>
<evidence type="ECO:0000256" key="5">
    <source>
        <dbReference type="ARBA" id="ARBA00023027"/>
    </source>
</evidence>
<feature type="compositionally biased region" description="Pro residues" evidence="6">
    <location>
        <begin position="530"/>
        <end position="544"/>
    </location>
</feature>
<sequence>MSHLAPVPGKANPVCAGSCTCDPVALDYRPTIKKWVRESLPSCFEPLKMSKQEVLVKWRHKPKNVLLFRRPGDEELIPIVEELAEVLRRHGARLLEVDDPVAPSIMAPPAPHVPLHPVAHLLQTHAAPPTAEPVATSPPSSSPPPPPPSPAIVVGHLAQEQLGCCMGEIDLIVVLGGDGTFLHASMLFPNRIPPIIAFRAGSLGFLTPFPMDDPPAVMEQFLMSSRFAVVMRRRLQATLLTPEKHVRLERAVLNEVTVHNSRPGLGTLQLCVDGRSATTVFADGLIVSTASGSTAYNASAGGPMAHPSLSAMVITPIAPHSLSFRPLVLPDASITNITVPPESRTHAALCFDGRAEVPFLSGESIRITRAAHAVPTICASSSFGDWMEALERCFLFNQRPVQRPLQFRERPGTPSSTTSSPSISAEGDPLHAMPPPPPLHVSPPQQVPQHQQGQHTSPDDHGPVMPHQLSTPPLYVVGMLAHPDAGEAALPQPVALPPLSPLPILRPVATVPIREEVHFLEARVAPALFPSPPQPLPPSSPPPRLRQLLCGSSTPHAPRDAGSQGPPPDLG</sequence>
<evidence type="ECO:0000256" key="4">
    <source>
        <dbReference type="ARBA" id="ARBA00022857"/>
    </source>
</evidence>
<evidence type="ECO:0000256" key="1">
    <source>
        <dbReference type="ARBA" id="ARBA00010995"/>
    </source>
</evidence>
<feature type="compositionally biased region" description="Pro residues" evidence="6">
    <location>
        <begin position="140"/>
        <end position="150"/>
    </location>
</feature>
<feature type="compositionally biased region" description="Pro residues" evidence="6">
    <location>
        <begin position="432"/>
        <end position="441"/>
    </location>
</feature>
<evidence type="ECO:0000256" key="2">
    <source>
        <dbReference type="ARBA" id="ARBA00022679"/>
    </source>
</evidence>
<dbReference type="HAMAP" id="MF_00361">
    <property type="entry name" value="NAD_kinase"/>
    <property type="match status" value="1"/>
</dbReference>
<evidence type="ECO:0000313" key="7">
    <source>
        <dbReference type="EMBL" id="KAJ4456831.1"/>
    </source>
</evidence>
<keyword evidence="3 7" id="KW-0418">Kinase</keyword>
<evidence type="ECO:0000313" key="8">
    <source>
        <dbReference type="Proteomes" id="UP001141327"/>
    </source>
</evidence>
<gene>
    <name evidence="7" type="ORF">PAPYR_7855</name>
</gene>
<reference evidence="7" key="1">
    <citation type="journal article" date="2022" name="bioRxiv">
        <title>Genomics of Preaxostyla Flagellates Illuminates Evolutionary Transitions and the Path Towards Mitochondrial Loss.</title>
        <authorList>
            <person name="Novak L.V.F."/>
            <person name="Treitli S.C."/>
            <person name="Pyrih J."/>
            <person name="Halakuc P."/>
            <person name="Pipaliya S.V."/>
            <person name="Vacek V."/>
            <person name="Brzon O."/>
            <person name="Soukal P."/>
            <person name="Eme L."/>
            <person name="Dacks J.B."/>
            <person name="Karnkowska A."/>
            <person name="Elias M."/>
            <person name="Hampl V."/>
        </authorList>
    </citation>
    <scope>NUCLEOTIDE SEQUENCE</scope>
    <source>
        <strain evidence="7">RCP-MX</strain>
    </source>
</reference>
<proteinExistence type="inferred from homology"/>
<dbReference type="InterPro" id="IPR017437">
    <property type="entry name" value="ATP-NAD_kinase_PpnK-typ_C"/>
</dbReference>
<keyword evidence="4" id="KW-0521">NADP</keyword>
<dbReference type="Pfam" id="PF20143">
    <property type="entry name" value="NAD_kinase_C"/>
    <property type="match status" value="1"/>
</dbReference>